<sequence length="62" mass="7144">MIWSRAFLDSYGWLADDFVRRAMSATLSLDFDAFDLLTSIRPDLTLADYPTLADLADDLWRL</sequence>
<keyword evidence="2" id="KW-1185">Reference proteome</keyword>
<evidence type="ECO:0000313" key="2">
    <source>
        <dbReference type="Proteomes" id="UP000569914"/>
    </source>
</evidence>
<proteinExistence type="predicted"/>
<dbReference type="Proteomes" id="UP000569914">
    <property type="component" value="Unassembled WGS sequence"/>
</dbReference>
<comment type="caution">
    <text evidence="1">The sequence shown here is derived from an EMBL/GenBank/DDBJ whole genome shotgun (WGS) entry which is preliminary data.</text>
</comment>
<name>A0A7Y9I3M9_9ACTN</name>
<reference evidence="1 2" key="1">
    <citation type="submission" date="2020-07" db="EMBL/GenBank/DDBJ databases">
        <title>Sequencing the genomes of 1000 actinobacteria strains.</title>
        <authorList>
            <person name="Klenk H.-P."/>
        </authorList>
    </citation>
    <scope>NUCLEOTIDE SEQUENCE [LARGE SCALE GENOMIC DNA]</scope>
    <source>
        <strain evidence="1 2">DSM 22083</strain>
    </source>
</reference>
<evidence type="ECO:0000313" key="1">
    <source>
        <dbReference type="EMBL" id="NYE69622.1"/>
    </source>
</evidence>
<dbReference type="RefSeq" id="WP_179748515.1">
    <property type="nucleotide sequence ID" value="NZ_JACCBU010000001.1"/>
</dbReference>
<organism evidence="1 2">
    <name type="scientific">Microlunatus parietis</name>
    <dbReference type="NCBI Taxonomy" id="682979"/>
    <lineage>
        <taxon>Bacteria</taxon>
        <taxon>Bacillati</taxon>
        <taxon>Actinomycetota</taxon>
        <taxon>Actinomycetes</taxon>
        <taxon>Propionibacteriales</taxon>
        <taxon>Propionibacteriaceae</taxon>
        <taxon>Microlunatus</taxon>
    </lineage>
</organism>
<dbReference type="AlphaFoldDB" id="A0A7Y9I3M9"/>
<accession>A0A7Y9I3M9</accession>
<protein>
    <submittedName>
        <fullName evidence="1">Uncharacterized protein</fullName>
    </submittedName>
</protein>
<gene>
    <name evidence="1" type="ORF">BKA15_000951</name>
</gene>
<dbReference type="EMBL" id="JACCBU010000001">
    <property type="protein sequence ID" value="NYE69622.1"/>
    <property type="molecule type" value="Genomic_DNA"/>
</dbReference>